<proteinExistence type="predicted"/>
<keyword evidence="2" id="KW-1185">Reference proteome</keyword>
<organism evidence="1 2">
    <name type="scientific">Aureobasidium melanogenum</name>
    <name type="common">Aureobasidium pullulans var. melanogenum</name>
    <dbReference type="NCBI Taxonomy" id="46634"/>
    <lineage>
        <taxon>Eukaryota</taxon>
        <taxon>Fungi</taxon>
        <taxon>Dikarya</taxon>
        <taxon>Ascomycota</taxon>
        <taxon>Pezizomycotina</taxon>
        <taxon>Dothideomycetes</taxon>
        <taxon>Dothideomycetidae</taxon>
        <taxon>Dothideales</taxon>
        <taxon>Saccotheciaceae</taxon>
        <taxon>Aureobasidium</taxon>
    </lineage>
</organism>
<protein>
    <submittedName>
        <fullName evidence="1">Uncharacterized protein</fullName>
    </submittedName>
</protein>
<comment type="caution">
    <text evidence="1">The sequence shown here is derived from an EMBL/GenBank/DDBJ whole genome shotgun (WGS) entry which is preliminary data.</text>
</comment>
<evidence type="ECO:0000313" key="2">
    <source>
        <dbReference type="Proteomes" id="UP000729357"/>
    </source>
</evidence>
<feature type="non-terminal residue" evidence="1">
    <location>
        <position position="413"/>
    </location>
</feature>
<dbReference type="Proteomes" id="UP000729357">
    <property type="component" value="Unassembled WGS sequence"/>
</dbReference>
<reference evidence="1" key="1">
    <citation type="journal article" date="2021" name="J Fungi (Basel)">
        <title>Virulence traits and population genomics of the black yeast Aureobasidium melanogenum.</title>
        <authorList>
            <person name="Cernosa A."/>
            <person name="Sun X."/>
            <person name="Gostincar C."/>
            <person name="Fang C."/>
            <person name="Gunde-Cimerman N."/>
            <person name="Song Z."/>
        </authorList>
    </citation>
    <scope>NUCLEOTIDE SEQUENCE</scope>
    <source>
        <strain evidence="1">EXF-9298</strain>
    </source>
</reference>
<sequence>MSSEKVPSFDPAECASLHNHILERAIQQDPDTAQPSRDTLQACSDAIRARLLPDIQEFLAAITIKSASTASTSLTPFSLRPDPEKFFQHTELPQFARYKDNLVMLYPAKDTAGGLFFLQQHKLASWIDSDLKVPPRSSWLPLATILERWLHMWDTGKITSGPKLQPWCERDLQATLEAWDELVDAIEDRLPKPVPRPPIPGPLIEHSVAATWTEQSFQHAFLTRARRPAFLCLAPGVHMWTTKGFEAAHAAEPQDSERKQVIGRKHDDAEDYQSALSRDLAPTLLFPGRAVESTWRDPSRHSLRDYKGRGSALLNRKAGLYLCPNEGWSDAVVFSDGRGRGNVFTYRGSCPWMPGRPPALLRDVLRSWKTLVVNGAWTVRDAGVFGNMMYFHSLTGKLKSADVDWDWDVATFF</sequence>
<name>A0A9P8G4J4_AURME</name>
<reference evidence="1" key="2">
    <citation type="submission" date="2021-08" db="EMBL/GenBank/DDBJ databases">
        <authorList>
            <person name="Gostincar C."/>
            <person name="Sun X."/>
            <person name="Song Z."/>
            <person name="Gunde-Cimerman N."/>
        </authorList>
    </citation>
    <scope>NUCLEOTIDE SEQUENCE</scope>
    <source>
        <strain evidence="1">EXF-9298</strain>
    </source>
</reference>
<dbReference type="AlphaFoldDB" id="A0A9P8G4J4"/>
<evidence type="ECO:0000313" key="1">
    <source>
        <dbReference type="EMBL" id="KAG9990840.1"/>
    </source>
</evidence>
<gene>
    <name evidence="1" type="ORF">KCU98_g839</name>
</gene>
<accession>A0A9P8G4J4</accession>
<dbReference type="EMBL" id="JAHFXS010000015">
    <property type="protein sequence ID" value="KAG9990840.1"/>
    <property type="molecule type" value="Genomic_DNA"/>
</dbReference>